<keyword evidence="2 7" id="KW-0813">Transport</keyword>
<evidence type="ECO:0000256" key="7">
    <source>
        <dbReference type="RuleBase" id="RU363032"/>
    </source>
</evidence>
<dbReference type="PANTHER" id="PTHR43744:SF12">
    <property type="entry name" value="ABC TRANSPORTER PERMEASE PROTEIN MG189-RELATED"/>
    <property type="match status" value="1"/>
</dbReference>
<dbReference type="InterPro" id="IPR035906">
    <property type="entry name" value="MetI-like_sf"/>
</dbReference>
<evidence type="ECO:0000313" key="10">
    <source>
        <dbReference type="Proteomes" id="UP001333996"/>
    </source>
</evidence>
<dbReference type="SUPFAM" id="SSF161098">
    <property type="entry name" value="MetI-like"/>
    <property type="match status" value="1"/>
</dbReference>
<dbReference type="Gene3D" id="1.10.3720.10">
    <property type="entry name" value="MetI-like"/>
    <property type="match status" value="1"/>
</dbReference>
<organism evidence="9 10">
    <name type="scientific">Streptomyces chiangmaiensis</name>
    <dbReference type="NCBI Taxonomy" id="766497"/>
    <lineage>
        <taxon>Bacteria</taxon>
        <taxon>Bacillati</taxon>
        <taxon>Actinomycetota</taxon>
        <taxon>Actinomycetes</taxon>
        <taxon>Kitasatosporales</taxon>
        <taxon>Streptomycetaceae</taxon>
        <taxon>Streptomyces</taxon>
    </lineage>
</organism>
<accession>A0ABU7FQ60</accession>
<comment type="subcellular location">
    <subcellularLocation>
        <location evidence="1 7">Cell membrane</location>
        <topology evidence="1 7">Multi-pass membrane protein</topology>
    </subcellularLocation>
</comment>
<reference evidence="9" key="1">
    <citation type="submission" date="2024-01" db="EMBL/GenBank/DDBJ databases">
        <title>First draft genome sequence data of TA4-1, the type strain of Gram-positive actinobacterium Streptomyces chiangmaiensis.</title>
        <authorList>
            <person name="Yasawong M."/>
            <person name="Nantapong N."/>
        </authorList>
    </citation>
    <scope>NUCLEOTIDE SEQUENCE</scope>
    <source>
        <strain evidence="9">TA4-1</strain>
    </source>
</reference>
<dbReference type="InterPro" id="IPR000515">
    <property type="entry name" value="MetI-like"/>
</dbReference>
<proteinExistence type="inferred from homology"/>
<gene>
    <name evidence="9" type="ORF">VXC91_30280</name>
</gene>
<dbReference type="RefSeq" id="WP_329510537.1">
    <property type="nucleotide sequence ID" value="NZ_BAAAYZ010000098.1"/>
</dbReference>
<sequence length="279" mass="31023">MASDQLTVARRRAGSRTGLTVVAVVLSLLSVFPILWMLSSSFKTRATVTDGKLLPQDFTWDNFTYVFTEVPFGRWLLNSFIMAAVITVVALFFHSMAAYALARLKFPGRDSIFAVVFSTLLITAPVILIPLFIIVRQLGMLDSYAGLIIPLIFNAFGIFLLRQFYLGIPREVEEAAIVDGCGYWRVYFNVVLPLSRPILSALAVFFFLANWNQFAWPLVSTSSADLTVTQVGIASFTTQYGANWNYILAAATVAVLPMLALFLIFQRQMVESIKTSGLK</sequence>
<feature type="transmembrane region" description="Helical" evidence="7">
    <location>
        <begin position="19"/>
        <end position="38"/>
    </location>
</feature>
<comment type="similarity">
    <text evidence="7">Belongs to the binding-protein-dependent transport system permease family.</text>
</comment>
<dbReference type="Pfam" id="PF00528">
    <property type="entry name" value="BPD_transp_1"/>
    <property type="match status" value="1"/>
</dbReference>
<feature type="transmembrane region" description="Helical" evidence="7">
    <location>
        <begin position="244"/>
        <end position="265"/>
    </location>
</feature>
<dbReference type="Proteomes" id="UP001333996">
    <property type="component" value="Unassembled WGS sequence"/>
</dbReference>
<feature type="domain" description="ABC transmembrane type-1" evidence="8">
    <location>
        <begin position="76"/>
        <end position="265"/>
    </location>
</feature>
<keyword evidence="3" id="KW-1003">Cell membrane</keyword>
<dbReference type="EMBL" id="JAYWVC010000140">
    <property type="protein sequence ID" value="MED7826138.1"/>
    <property type="molecule type" value="Genomic_DNA"/>
</dbReference>
<feature type="transmembrane region" description="Helical" evidence="7">
    <location>
        <begin position="147"/>
        <end position="165"/>
    </location>
</feature>
<dbReference type="PROSITE" id="PS50928">
    <property type="entry name" value="ABC_TM1"/>
    <property type="match status" value="1"/>
</dbReference>
<feature type="transmembrane region" description="Helical" evidence="7">
    <location>
        <begin position="112"/>
        <end position="135"/>
    </location>
</feature>
<evidence type="ECO:0000256" key="4">
    <source>
        <dbReference type="ARBA" id="ARBA00022692"/>
    </source>
</evidence>
<evidence type="ECO:0000259" key="8">
    <source>
        <dbReference type="PROSITE" id="PS50928"/>
    </source>
</evidence>
<name>A0ABU7FQ60_9ACTN</name>
<evidence type="ECO:0000256" key="3">
    <source>
        <dbReference type="ARBA" id="ARBA00022475"/>
    </source>
</evidence>
<keyword evidence="6 7" id="KW-0472">Membrane</keyword>
<feature type="transmembrane region" description="Helical" evidence="7">
    <location>
        <begin position="186"/>
        <end position="209"/>
    </location>
</feature>
<keyword evidence="10" id="KW-1185">Reference proteome</keyword>
<keyword evidence="5 7" id="KW-1133">Transmembrane helix</keyword>
<keyword evidence="4 7" id="KW-0812">Transmembrane</keyword>
<evidence type="ECO:0000256" key="6">
    <source>
        <dbReference type="ARBA" id="ARBA00023136"/>
    </source>
</evidence>
<comment type="caution">
    <text evidence="9">The sequence shown here is derived from an EMBL/GenBank/DDBJ whole genome shotgun (WGS) entry which is preliminary data.</text>
</comment>
<evidence type="ECO:0000256" key="1">
    <source>
        <dbReference type="ARBA" id="ARBA00004651"/>
    </source>
</evidence>
<dbReference type="CDD" id="cd06261">
    <property type="entry name" value="TM_PBP2"/>
    <property type="match status" value="1"/>
</dbReference>
<feature type="transmembrane region" description="Helical" evidence="7">
    <location>
        <begin position="75"/>
        <end position="100"/>
    </location>
</feature>
<dbReference type="PANTHER" id="PTHR43744">
    <property type="entry name" value="ABC TRANSPORTER PERMEASE PROTEIN MG189-RELATED-RELATED"/>
    <property type="match status" value="1"/>
</dbReference>
<protein>
    <submittedName>
        <fullName evidence="9">Carbohydrate ABC transporter permease</fullName>
    </submittedName>
</protein>
<evidence type="ECO:0000256" key="2">
    <source>
        <dbReference type="ARBA" id="ARBA00022448"/>
    </source>
</evidence>
<evidence type="ECO:0000256" key="5">
    <source>
        <dbReference type="ARBA" id="ARBA00022989"/>
    </source>
</evidence>
<evidence type="ECO:0000313" key="9">
    <source>
        <dbReference type="EMBL" id="MED7826138.1"/>
    </source>
</evidence>